<accession>A0A2A5RVR3</accession>
<proteinExistence type="inferred from homology"/>
<name>A0A2A5RVR3_9LACT</name>
<reference evidence="4 5" key="1">
    <citation type="submission" date="2014-12" db="EMBL/GenBank/DDBJ databases">
        <title>Draft genome sequences of 10 type strains of Lactococcus.</title>
        <authorList>
            <person name="Sun Z."/>
            <person name="Zhong Z."/>
            <person name="Liu W."/>
            <person name="Zhang W."/>
            <person name="Zhang H."/>
        </authorList>
    </citation>
    <scope>NUCLEOTIDE SEQUENCE [LARGE SCALE GENOMIC DNA]</scope>
    <source>
        <strain evidence="4 5">DSM 6634</strain>
    </source>
</reference>
<dbReference type="SUPFAM" id="SSF56235">
    <property type="entry name" value="N-terminal nucleophile aminohydrolases (Ntn hydrolases)"/>
    <property type="match status" value="1"/>
</dbReference>
<evidence type="ECO:0000256" key="2">
    <source>
        <dbReference type="ARBA" id="ARBA00022801"/>
    </source>
</evidence>
<comment type="similarity">
    <text evidence="1">Belongs to the peptidase C59 family.</text>
</comment>
<evidence type="ECO:0000313" key="4">
    <source>
        <dbReference type="EMBL" id="PCS05339.1"/>
    </source>
</evidence>
<sequence length="333" mass="36987">MKAGLFMCTSLTYQTEANDLFLARTMDFSQVLDGRPVFLPRQFNFQTNFSGKQTTQYAIMGAGASYEDEIVIADGFNEHGLAMAELYFANEIVLEKKPLADKLNLAPHELITYLLGNFATLSEIAEKIADIALVIPDNGAPTLPLHYILTDQTGQAAVIEARGGDLTLLDNPVGVMTNTPNLDWHIKNLNNYLHIQPQAFPNKQFNHVTASQFSQGTGTQGLPGSYTPPDRFVRAAFGRQYLPAATTIDQAVTNILHILGMVSVPKGLNIPSTGVSDYTQYTGIMSTTEKAYYMTTYDNPTVYRMAMTDDMIHNRHEVKWFDLPFDPQIVDLD</sequence>
<dbReference type="PANTHER" id="PTHR35527">
    <property type="entry name" value="CHOLOYLGLYCINE HYDROLASE"/>
    <property type="match status" value="1"/>
</dbReference>
<dbReference type="CDD" id="cd00542">
    <property type="entry name" value="Ntn_PVA"/>
    <property type="match status" value="1"/>
</dbReference>
<dbReference type="Proteomes" id="UP000218282">
    <property type="component" value="Unassembled WGS sequence"/>
</dbReference>
<organism evidence="4 5">
    <name type="scientific">Pseudolactococcus piscium</name>
    <dbReference type="NCBI Taxonomy" id="1364"/>
    <lineage>
        <taxon>Bacteria</taxon>
        <taxon>Bacillati</taxon>
        <taxon>Bacillota</taxon>
        <taxon>Bacilli</taxon>
        <taxon>Lactobacillales</taxon>
        <taxon>Streptococcaceae</taxon>
        <taxon>Pseudolactococcus</taxon>
    </lineage>
</organism>
<dbReference type="Pfam" id="PF02275">
    <property type="entry name" value="CBAH"/>
    <property type="match status" value="1"/>
</dbReference>
<dbReference type="Gene3D" id="3.60.60.10">
    <property type="entry name" value="Penicillin V Acylase, Chain A"/>
    <property type="match status" value="1"/>
</dbReference>
<protein>
    <submittedName>
        <fullName evidence="4">Choloylglycine hydrolase</fullName>
    </submittedName>
</protein>
<dbReference type="AlphaFoldDB" id="A0A2A5RVR3"/>
<comment type="caution">
    <text evidence="4">The sequence shown here is derived from an EMBL/GenBank/DDBJ whole genome shotgun (WGS) entry which is preliminary data.</text>
</comment>
<dbReference type="PANTHER" id="PTHR35527:SF2">
    <property type="entry name" value="HYDROLASE"/>
    <property type="match status" value="1"/>
</dbReference>
<evidence type="ECO:0000313" key="5">
    <source>
        <dbReference type="Proteomes" id="UP000218282"/>
    </source>
</evidence>
<dbReference type="GO" id="GO:0016787">
    <property type="term" value="F:hydrolase activity"/>
    <property type="evidence" value="ECO:0007669"/>
    <property type="project" value="UniProtKB-KW"/>
</dbReference>
<evidence type="ECO:0000256" key="1">
    <source>
        <dbReference type="ARBA" id="ARBA00006625"/>
    </source>
</evidence>
<feature type="domain" description="Choloylglycine hydrolase/NAAA C-terminal" evidence="3">
    <location>
        <begin position="8"/>
        <end position="312"/>
    </location>
</feature>
<dbReference type="EMBL" id="JXJW01000018">
    <property type="protein sequence ID" value="PCS05339.1"/>
    <property type="molecule type" value="Genomic_DNA"/>
</dbReference>
<keyword evidence="2 4" id="KW-0378">Hydrolase</keyword>
<dbReference type="InterPro" id="IPR052193">
    <property type="entry name" value="Peptidase_C59"/>
</dbReference>
<evidence type="ECO:0000259" key="3">
    <source>
        <dbReference type="Pfam" id="PF02275"/>
    </source>
</evidence>
<dbReference type="InterPro" id="IPR029132">
    <property type="entry name" value="CBAH/NAAA_C"/>
</dbReference>
<keyword evidence="5" id="KW-1185">Reference proteome</keyword>
<dbReference type="InterPro" id="IPR029055">
    <property type="entry name" value="Ntn_hydrolases_N"/>
</dbReference>
<gene>
    <name evidence="4" type="ORF">RU86_GL000865</name>
</gene>